<protein>
    <submittedName>
        <fullName evidence="2">Cache domain-containing protein</fullName>
    </submittedName>
</protein>
<dbReference type="SMART" id="SM00091">
    <property type="entry name" value="PAS"/>
    <property type="match status" value="1"/>
</dbReference>
<dbReference type="NCBIfam" id="TIGR00229">
    <property type="entry name" value="sensory_box"/>
    <property type="match status" value="1"/>
</dbReference>
<organism evidence="2 3">
    <name type="scientific">Aduncisulcus paluster</name>
    <dbReference type="NCBI Taxonomy" id="2918883"/>
    <lineage>
        <taxon>Eukaryota</taxon>
        <taxon>Metamonada</taxon>
        <taxon>Carpediemonas-like organisms</taxon>
        <taxon>Aduncisulcus</taxon>
    </lineage>
</organism>
<dbReference type="InterPro" id="IPR004010">
    <property type="entry name" value="Double_Cache_2"/>
</dbReference>
<dbReference type="Proteomes" id="UP001057375">
    <property type="component" value="Unassembled WGS sequence"/>
</dbReference>
<feature type="domain" description="PAS" evidence="1">
    <location>
        <begin position="109"/>
        <end position="178"/>
    </location>
</feature>
<dbReference type="InterPro" id="IPR000014">
    <property type="entry name" value="PAS"/>
</dbReference>
<dbReference type="InterPro" id="IPR035965">
    <property type="entry name" value="PAS-like_dom_sf"/>
</dbReference>
<dbReference type="Gene3D" id="3.30.450.20">
    <property type="entry name" value="PAS domain"/>
    <property type="match status" value="2"/>
</dbReference>
<dbReference type="CDD" id="cd00130">
    <property type="entry name" value="PAS"/>
    <property type="match status" value="1"/>
</dbReference>
<dbReference type="Pfam" id="PF13188">
    <property type="entry name" value="PAS_8"/>
    <property type="match status" value="1"/>
</dbReference>
<name>A0ABQ5KBT8_9EUKA</name>
<evidence type="ECO:0000313" key="2">
    <source>
        <dbReference type="EMBL" id="GKT29942.1"/>
    </source>
</evidence>
<dbReference type="Pfam" id="PF08269">
    <property type="entry name" value="dCache_2"/>
    <property type="match status" value="1"/>
</dbReference>
<sequence>MHPYVSELNGVDVTDHQDANGKKLFIEMISKTEKTGAAYVPYHWQWQDDKTKIYAKISYVKRFQPWEWIIGTGAYIHDIDENAIQQTKKCFLRHWEYLASSPYSHFYPSKATLREIFQQSKELLIILDLDGSIRQANKAVLEMSQLSAHQILTYNLTDIFPGIDQESTENIKKAVNNA</sequence>
<comment type="caution">
    <text evidence="2">The sequence shown here is derived from an EMBL/GenBank/DDBJ whole genome shotgun (WGS) entry which is preliminary data.</text>
</comment>
<dbReference type="SUPFAM" id="SSF55785">
    <property type="entry name" value="PYP-like sensor domain (PAS domain)"/>
    <property type="match status" value="1"/>
</dbReference>
<feature type="non-terminal residue" evidence="2">
    <location>
        <position position="178"/>
    </location>
</feature>
<reference evidence="2" key="1">
    <citation type="submission" date="2022-03" db="EMBL/GenBank/DDBJ databases">
        <title>Draft genome sequence of Aduncisulcus paluster, a free-living microaerophilic Fornicata.</title>
        <authorList>
            <person name="Yuyama I."/>
            <person name="Kume K."/>
            <person name="Tamura T."/>
            <person name="Inagaki Y."/>
            <person name="Hashimoto T."/>
        </authorList>
    </citation>
    <scope>NUCLEOTIDE SEQUENCE</scope>
    <source>
        <strain evidence="2">NY0171</strain>
    </source>
</reference>
<evidence type="ECO:0000259" key="1">
    <source>
        <dbReference type="PROSITE" id="PS50112"/>
    </source>
</evidence>
<accession>A0ABQ5KBT8</accession>
<evidence type="ECO:0000313" key="3">
    <source>
        <dbReference type="Proteomes" id="UP001057375"/>
    </source>
</evidence>
<keyword evidence="3" id="KW-1185">Reference proteome</keyword>
<gene>
    <name evidence="2" type="ORF">ADUPG1_001306</name>
</gene>
<proteinExistence type="predicted"/>
<dbReference type="EMBL" id="BQXS01001002">
    <property type="protein sequence ID" value="GKT29942.1"/>
    <property type="molecule type" value="Genomic_DNA"/>
</dbReference>
<dbReference type="PROSITE" id="PS50112">
    <property type="entry name" value="PAS"/>
    <property type="match status" value="1"/>
</dbReference>